<reference evidence="1" key="1">
    <citation type="submission" date="2021-04" db="EMBL/GenBank/DDBJ databases">
        <title>Pseudonocardia sp. nov., isolated from sandy soil of mangrove forest.</title>
        <authorList>
            <person name="Zan Z."/>
            <person name="Huang R."/>
            <person name="Liu W."/>
        </authorList>
    </citation>
    <scope>NUCLEOTIDE SEQUENCE</scope>
    <source>
        <strain evidence="1">S2-4</strain>
    </source>
</reference>
<evidence type="ECO:0000313" key="2">
    <source>
        <dbReference type="Proteomes" id="UP001165283"/>
    </source>
</evidence>
<name>A0ABT0ZZP5_9PSEU</name>
<dbReference type="SUPFAM" id="SSF159245">
    <property type="entry name" value="AttH-like"/>
    <property type="match status" value="1"/>
</dbReference>
<sequence length="368" mass="40387">MITSFDDYPVHQTAEPVAVPATGDRNAYDRYFFNGYDPDRGWFFGVALGVYPNRQVIDASFSVLHDGVQRSVHASGRAPTDRALTRVGPISVEVVEPLRVLRVRVDAPEQGLSAELVFTARTPAVEEPRFTRHNGPTVVMDYTRLTQWGTWQGRFGTGADTVECAGARGTRDRSWGVRTVGEPPGGAPPRALPQFFWLWAPLHFDDHCTHLAVVDDAAGRHVYESACRVPLLPGADEATPLEHARTADVDIDLLPGVRRSASATLRLACWDGKERITRLTPLLTFQMRGIGYFHPRWAHGVWHGESAVGGSQWRVAELDPAAPENVHVQQLVRAEGDGQVGIGVFESLMIGPHAPLGLTGLFDVPTRP</sequence>
<dbReference type="RefSeq" id="WP_252438757.1">
    <property type="nucleotide sequence ID" value="NZ_JAGSOV010000033.1"/>
</dbReference>
<protein>
    <recommendedName>
        <fullName evidence="3">Tocopherol cyclase-like protein</fullName>
    </recommendedName>
</protein>
<evidence type="ECO:0008006" key="3">
    <source>
        <dbReference type="Google" id="ProtNLM"/>
    </source>
</evidence>
<organism evidence="1 2">
    <name type="scientific">Pseudonocardia humida</name>
    <dbReference type="NCBI Taxonomy" id="2800819"/>
    <lineage>
        <taxon>Bacteria</taxon>
        <taxon>Bacillati</taxon>
        <taxon>Actinomycetota</taxon>
        <taxon>Actinomycetes</taxon>
        <taxon>Pseudonocardiales</taxon>
        <taxon>Pseudonocardiaceae</taxon>
        <taxon>Pseudonocardia</taxon>
    </lineage>
</organism>
<keyword evidence="2" id="KW-1185">Reference proteome</keyword>
<proteinExistence type="predicted"/>
<dbReference type="Proteomes" id="UP001165283">
    <property type="component" value="Unassembled WGS sequence"/>
</dbReference>
<evidence type="ECO:0000313" key="1">
    <source>
        <dbReference type="EMBL" id="MCO1656229.1"/>
    </source>
</evidence>
<comment type="caution">
    <text evidence="1">The sequence shown here is derived from an EMBL/GenBank/DDBJ whole genome shotgun (WGS) entry which is preliminary data.</text>
</comment>
<gene>
    <name evidence="1" type="ORF">KDL28_14305</name>
</gene>
<dbReference type="EMBL" id="JAGSOV010000033">
    <property type="protein sequence ID" value="MCO1656229.1"/>
    <property type="molecule type" value="Genomic_DNA"/>
</dbReference>
<accession>A0ABT0ZZP5</accession>